<evidence type="ECO:0000313" key="2">
    <source>
        <dbReference type="Proteomes" id="UP001379533"/>
    </source>
</evidence>
<protein>
    <recommendedName>
        <fullName evidence="3">4-vinyl reductase 4VR domain-containing protein</fullName>
    </recommendedName>
</protein>
<evidence type="ECO:0000313" key="1">
    <source>
        <dbReference type="EMBL" id="WXA99418.1"/>
    </source>
</evidence>
<reference evidence="1 2" key="1">
    <citation type="submission" date="2021-12" db="EMBL/GenBank/DDBJ databases">
        <title>Discovery of the Pendulisporaceae a myxobacterial family with distinct sporulation behavior and unique specialized metabolism.</title>
        <authorList>
            <person name="Garcia R."/>
            <person name="Popoff A."/>
            <person name="Bader C.D."/>
            <person name="Loehr J."/>
            <person name="Walesch S."/>
            <person name="Walt C."/>
            <person name="Boldt J."/>
            <person name="Bunk B."/>
            <person name="Haeckl F.J.F.P.J."/>
            <person name="Gunesch A.P."/>
            <person name="Birkelbach J."/>
            <person name="Nuebel U."/>
            <person name="Pietschmann T."/>
            <person name="Bach T."/>
            <person name="Mueller R."/>
        </authorList>
    </citation>
    <scope>NUCLEOTIDE SEQUENCE [LARGE SCALE GENOMIC DNA]</scope>
    <source>
        <strain evidence="1 2">MSr12523</strain>
    </source>
</reference>
<sequence length="196" mass="22145">MRLEPGLEVNGYDAVANVIAAFRLIPKIAYRIFAKHGLGIIEKEGKFVPDPRNWWPMENYLAALFEISEAVGPSKTLTIGKRIPENAALPPTIVDMQSAFESIDVAYHLNHRKNGKLMFDTATGKMTEGIGHYWYHPHPGEKRITIVCENPYPCDIDRGILFGFALRFEPYAFVEHVRTNTCRKQSGASCAYSITW</sequence>
<dbReference type="RefSeq" id="WP_394850056.1">
    <property type="nucleotide sequence ID" value="NZ_CP089982.1"/>
</dbReference>
<evidence type="ECO:0008006" key="3">
    <source>
        <dbReference type="Google" id="ProtNLM"/>
    </source>
</evidence>
<accession>A0ABZ2KL84</accession>
<proteinExistence type="predicted"/>
<dbReference type="Proteomes" id="UP001379533">
    <property type="component" value="Chromosome"/>
</dbReference>
<name>A0ABZ2KL84_9BACT</name>
<dbReference type="EMBL" id="CP089982">
    <property type="protein sequence ID" value="WXA99418.1"/>
    <property type="molecule type" value="Genomic_DNA"/>
</dbReference>
<keyword evidence="2" id="KW-1185">Reference proteome</keyword>
<gene>
    <name evidence="1" type="ORF">LZC95_21675</name>
</gene>
<organism evidence="1 2">
    <name type="scientific">Pendulispora brunnea</name>
    <dbReference type="NCBI Taxonomy" id="2905690"/>
    <lineage>
        <taxon>Bacteria</taxon>
        <taxon>Pseudomonadati</taxon>
        <taxon>Myxococcota</taxon>
        <taxon>Myxococcia</taxon>
        <taxon>Myxococcales</taxon>
        <taxon>Sorangiineae</taxon>
        <taxon>Pendulisporaceae</taxon>
        <taxon>Pendulispora</taxon>
    </lineage>
</organism>